<keyword evidence="2" id="KW-1185">Reference proteome</keyword>
<dbReference type="AlphaFoldDB" id="A0A9D4C2U1"/>
<protein>
    <submittedName>
        <fullName evidence="1">Uncharacterized protein</fullName>
    </submittedName>
</protein>
<sequence>MRKRQRGWPKKTDGHEVVTAEAICSEPIRPHMSTEDDNEMRYDHNKIIAVC</sequence>
<reference evidence="1" key="2">
    <citation type="submission" date="2020-11" db="EMBL/GenBank/DDBJ databases">
        <authorList>
            <person name="McCartney M.A."/>
            <person name="Auch B."/>
            <person name="Kono T."/>
            <person name="Mallez S."/>
            <person name="Becker A."/>
            <person name="Gohl D.M."/>
            <person name="Silverstein K.A.T."/>
            <person name="Koren S."/>
            <person name="Bechman K.B."/>
            <person name="Herman A."/>
            <person name="Abrahante J.E."/>
            <person name="Garbe J."/>
        </authorList>
    </citation>
    <scope>NUCLEOTIDE SEQUENCE</scope>
    <source>
        <strain evidence="1">Duluth1</strain>
        <tissue evidence="1">Whole animal</tissue>
    </source>
</reference>
<accession>A0A9D4C2U1</accession>
<evidence type="ECO:0000313" key="1">
    <source>
        <dbReference type="EMBL" id="KAH3716155.1"/>
    </source>
</evidence>
<evidence type="ECO:0000313" key="2">
    <source>
        <dbReference type="Proteomes" id="UP000828390"/>
    </source>
</evidence>
<proteinExistence type="predicted"/>
<dbReference type="EMBL" id="JAIWYP010000013">
    <property type="protein sequence ID" value="KAH3716155.1"/>
    <property type="molecule type" value="Genomic_DNA"/>
</dbReference>
<name>A0A9D4C2U1_DREPO</name>
<comment type="caution">
    <text evidence="1">The sequence shown here is derived from an EMBL/GenBank/DDBJ whole genome shotgun (WGS) entry which is preliminary data.</text>
</comment>
<dbReference type="Proteomes" id="UP000828390">
    <property type="component" value="Unassembled WGS sequence"/>
</dbReference>
<organism evidence="1 2">
    <name type="scientific">Dreissena polymorpha</name>
    <name type="common">Zebra mussel</name>
    <name type="synonym">Mytilus polymorpha</name>
    <dbReference type="NCBI Taxonomy" id="45954"/>
    <lineage>
        <taxon>Eukaryota</taxon>
        <taxon>Metazoa</taxon>
        <taxon>Spiralia</taxon>
        <taxon>Lophotrochozoa</taxon>
        <taxon>Mollusca</taxon>
        <taxon>Bivalvia</taxon>
        <taxon>Autobranchia</taxon>
        <taxon>Heteroconchia</taxon>
        <taxon>Euheterodonta</taxon>
        <taxon>Imparidentia</taxon>
        <taxon>Neoheterodontei</taxon>
        <taxon>Myida</taxon>
        <taxon>Dreissenoidea</taxon>
        <taxon>Dreissenidae</taxon>
        <taxon>Dreissena</taxon>
    </lineage>
</organism>
<reference evidence="1" key="1">
    <citation type="journal article" date="2019" name="bioRxiv">
        <title>The Genome of the Zebra Mussel, Dreissena polymorpha: A Resource for Invasive Species Research.</title>
        <authorList>
            <person name="McCartney M.A."/>
            <person name="Auch B."/>
            <person name="Kono T."/>
            <person name="Mallez S."/>
            <person name="Zhang Y."/>
            <person name="Obille A."/>
            <person name="Becker A."/>
            <person name="Abrahante J.E."/>
            <person name="Garbe J."/>
            <person name="Badalamenti J.P."/>
            <person name="Herman A."/>
            <person name="Mangelson H."/>
            <person name="Liachko I."/>
            <person name="Sullivan S."/>
            <person name="Sone E.D."/>
            <person name="Koren S."/>
            <person name="Silverstein K.A.T."/>
            <person name="Beckman K.B."/>
            <person name="Gohl D.M."/>
        </authorList>
    </citation>
    <scope>NUCLEOTIDE SEQUENCE</scope>
    <source>
        <strain evidence="1">Duluth1</strain>
        <tissue evidence="1">Whole animal</tissue>
    </source>
</reference>
<gene>
    <name evidence="1" type="ORF">DPMN_058874</name>
</gene>